<dbReference type="SMART" id="SM00340">
    <property type="entry name" value="HALZ"/>
    <property type="match status" value="1"/>
</dbReference>
<dbReference type="PROSITE" id="PS50071">
    <property type="entry name" value="HOMEOBOX_2"/>
    <property type="match status" value="1"/>
</dbReference>
<evidence type="ECO:0000256" key="8">
    <source>
        <dbReference type="PROSITE-ProRule" id="PRU00108"/>
    </source>
</evidence>
<accession>A0AAD8MR63</accession>
<feature type="coiled-coil region" evidence="10">
    <location>
        <begin position="206"/>
        <end position="233"/>
    </location>
</feature>
<comment type="subcellular location">
    <subcellularLocation>
        <location evidence="1 8 9">Nucleus</location>
    </subcellularLocation>
</comment>
<dbReference type="InterPro" id="IPR050762">
    <property type="entry name" value="HD-ZIP_Homeobox_LZ_Class_II"/>
</dbReference>
<organism evidence="13 14">
    <name type="scientific">Heracleum sosnowskyi</name>
    <dbReference type="NCBI Taxonomy" id="360622"/>
    <lineage>
        <taxon>Eukaryota</taxon>
        <taxon>Viridiplantae</taxon>
        <taxon>Streptophyta</taxon>
        <taxon>Embryophyta</taxon>
        <taxon>Tracheophyta</taxon>
        <taxon>Spermatophyta</taxon>
        <taxon>Magnoliopsida</taxon>
        <taxon>eudicotyledons</taxon>
        <taxon>Gunneridae</taxon>
        <taxon>Pentapetalae</taxon>
        <taxon>asterids</taxon>
        <taxon>campanulids</taxon>
        <taxon>Apiales</taxon>
        <taxon>Apiaceae</taxon>
        <taxon>Apioideae</taxon>
        <taxon>apioid superclade</taxon>
        <taxon>Tordylieae</taxon>
        <taxon>Tordyliinae</taxon>
        <taxon>Heracleum</taxon>
    </lineage>
</organism>
<keyword evidence="6" id="KW-0804">Transcription</keyword>
<dbReference type="GO" id="GO:0043565">
    <property type="term" value="F:sequence-specific DNA binding"/>
    <property type="evidence" value="ECO:0007669"/>
    <property type="project" value="InterPro"/>
</dbReference>
<comment type="similarity">
    <text evidence="2">Belongs to the HD-ZIP homeobox family. Class II subfamily.</text>
</comment>
<evidence type="ECO:0000256" key="1">
    <source>
        <dbReference type="ARBA" id="ARBA00004123"/>
    </source>
</evidence>
<keyword evidence="10" id="KW-0175">Coiled coil</keyword>
<name>A0AAD8MR63_9APIA</name>
<dbReference type="Pfam" id="PF02183">
    <property type="entry name" value="HALZ"/>
    <property type="match status" value="1"/>
</dbReference>
<evidence type="ECO:0000256" key="9">
    <source>
        <dbReference type="RuleBase" id="RU000682"/>
    </source>
</evidence>
<keyword evidence="7 8" id="KW-0539">Nucleus</keyword>
<reference evidence="13" key="1">
    <citation type="submission" date="2023-02" db="EMBL/GenBank/DDBJ databases">
        <title>Genome of toxic invasive species Heracleum sosnowskyi carries increased number of genes despite the absence of recent whole-genome duplications.</title>
        <authorList>
            <person name="Schelkunov M."/>
            <person name="Shtratnikova V."/>
            <person name="Makarenko M."/>
            <person name="Klepikova A."/>
            <person name="Omelchenko D."/>
            <person name="Novikova G."/>
            <person name="Obukhova E."/>
            <person name="Bogdanov V."/>
            <person name="Penin A."/>
            <person name="Logacheva M."/>
        </authorList>
    </citation>
    <scope>NUCLEOTIDE SEQUENCE</scope>
    <source>
        <strain evidence="13">Hsosn_3</strain>
        <tissue evidence="13">Leaf</tissue>
    </source>
</reference>
<dbReference type="InterPro" id="IPR017970">
    <property type="entry name" value="Homeobox_CS"/>
</dbReference>
<dbReference type="InterPro" id="IPR009057">
    <property type="entry name" value="Homeodomain-like_sf"/>
</dbReference>
<gene>
    <name evidence="13" type="ORF">POM88_019474</name>
</gene>
<dbReference type="CDD" id="cd00086">
    <property type="entry name" value="homeodomain"/>
    <property type="match status" value="1"/>
</dbReference>
<feature type="domain" description="Homeobox" evidence="12">
    <location>
        <begin position="140"/>
        <end position="200"/>
    </location>
</feature>
<keyword evidence="4 8" id="KW-0238">DNA-binding</keyword>
<dbReference type="GO" id="GO:0005634">
    <property type="term" value="C:nucleus"/>
    <property type="evidence" value="ECO:0007669"/>
    <property type="project" value="UniProtKB-SubCell"/>
</dbReference>
<feature type="compositionally biased region" description="Polar residues" evidence="11">
    <location>
        <begin position="48"/>
        <end position="61"/>
    </location>
</feature>
<dbReference type="InterPro" id="IPR001356">
    <property type="entry name" value="HD"/>
</dbReference>
<evidence type="ECO:0000313" key="13">
    <source>
        <dbReference type="EMBL" id="KAK1381739.1"/>
    </source>
</evidence>
<evidence type="ECO:0000256" key="5">
    <source>
        <dbReference type="ARBA" id="ARBA00023155"/>
    </source>
</evidence>
<sequence length="307" mass="34295">MVQQREEFGLSLSLSVSGSSVQEHKLTNPNNDNQTARLSSPLELKLMPSSTSNPLPKNNTWPPHAPGLKMEACRVDRRRSLTGIDVNRSLTGDVEETLGVSSPNSTLTSLSGIKRSLIREVANGEDVRECSRSEEQEEDGDHCRKKLTLSKDQADILEESFKEHNILNPKRKIALVKRLGLRPRQVEVWFQNRRARTKLKQTEVDCEFLKRCCQTLMEENRKLQNEVKELRAFKLSPMIPPTTLAICPSCEHFAVPPSATTSSVCPSTGAETPQVQAMSTITIDSISTCAPPTGLNRENQMTRTLFL</sequence>
<dbReference type="GO" id="GO:0000981">
    <property type="term" value="F:DNA-binding transcription factor activity, RNA polymerase II-specific"/>
    <property type="evidence" value="ECO:0007669"/>
    <property type="project" value="InterPro"/>
</dbReference>
<evidence type="ECO:0000259" key="12">
    <source>
        <dbReference type="PROSITE" id="PS50071"/>
    </source>
</evidence>
<proteinExistence type="inferred from homology"/>
<dbReference type="Pfam" id="PF00046">
    <property type="entry name" value="Homeodomain"/>
    <property type="match status" value="1"/>
</dbReference>
<evidence type="ECO:0000256" key="3">
    <source>
        <dbReference type="ARBA" id="ARBA00023015"/>
    </source>
</evidence>
<dbReference type="PANTHER" id="PTHR45714:SF88">
    <property type="entry name" value="HOMEOBOX-LEUCINE ZIPPER PROTEIN HAT4"/>
    <property type="match status" value="1"/>
</dbReference>
<reference evidence="13" key="2">
    <citation type="submission" date="2023-05" db="EMBL/GenBank/DDBJ databases">
        <authorList>
            <person name="Schelkunov M.I."/>
        </authorList>
    </citation>
    <scope>NUCLEOTIDE SEQUENCE</scope>
    <source>
        <strain evidence="13">Hsosn_3</strain>
        <tissue evidence="13">Leaf</tissue>
    </source>
</reference>
<dbReference type="SMART" id="SM00389">
    <property type="entry name" value="HOX"/>
    <property type="match status" value="1"/>
</dbReference>
<comment type="caution">
    <text evidence="13">The sequence shown here is derived from an EMBL/GenBank/DDBJ whole genome shotgun (WGS) entry which is preliminary data.</text>
</comment>
<evidence type="ECO:0000256" key="6">
    <source>
        <dbReference type="ARBA" id="ARBA00023163"/>
    </source>
</evidence>
<evidence type="ECO:0000313" key="14">
    <source>
        <dbReference type="Proteomes" id="UP001237642"/>
    </source>
</evidence>
<dbReference type="Gene3D" id="1.10.10.60">
    <property type="entry name" value="Homeodomain-like"/>
    <property type="match status" value="1"/>
</dbReference>
<dbReference type="EMBL" id="JAUIZM010000005">
    <property type="protein sequence ID" value="KAK1381739.1"/>
    <property type="molecule type" value="Genomic_DNA"/>
</dbReference>
<feature type="DNA-binding region" description="Homeobox" evidence="8">
    <location>
        <begin position="142"/>
        <end position="201"/>
    </location>
</feature>
<feature type="region of interest" description="Disordered" evidence="11">
    <location>
        <begin position="48"/>
        <end position="67"/>
    </location>
</feature>
<dbReference type="SUPFAM" id="SSF46689">
    <property type="entry name" value="Homeodomain-like"/>
    <property type="match status" value="1"/>
</dbReference>
<keyword evidence="3" id="KW-0805">Transcription regulation</keyword>
<evidence type="ECO:0000256" key="2">
    <source>
        <dbReference type="ARBA" id="ARBA00006074"/>
    </source>
</evidence>
<dbReference type="PANTHER" id="PTHR45714">
    <property type="entry name" value="HOMEOBOX-LEUCINE ZIPPER PROTEIN HAT14"/>
    <property type="match status" value="1"/>
</dbReference>
<keyword evidence="5 8" id="KW-0371">Homeobox</keyword>
<evidence type="ECO:0000256" key="7">
    <source>
        <dbReference type="ARBA" id="ARBA00023242"/>
    </source>
</evidence>
<evidence type="ECO:0000256" key="4">
    <source>
        <dbReference type="ARBA" id="ARBA00023125"/>
    </source>
</evidence>
<dbReference type="Proteomes" id="UP001237642">
    <property type="component" value="Unassembled WGS sequence"/>
</dbReference>
<keyword evidence="14" id="KW-1185">Reference proteome</keyword>
<dbReference type="InterPro" id="IPR006712">
    <property type="entry name" value="HD-ZIP_N"/>
</dbReference>
<dbReference type="InterPro" id="IPR003106">
    <property type="entry name" value="Leu_zip_homeo"/>
</dbReference>
<protein>
    <submittedName>
        <fullName evidence="13">Homeobox-leucine zipper protein HAT4</fullName>
    </submittedName>
</protein>
<evidence type="ECO:0000256" key="10">
    <source>
        <dbReference type="SAM" id="Coils"/>
    </source>
</evidence>
<dbReference type="PROSITE" id="PS00027">
    <property type="entry name" value="HOMEOBOX_1"/>
    <property type="match status" value="1"/>
</dbReference>
<evidence type="ECO:0000256" key="11">
    <source>
        <dbReference type="SAM" id="MobiDB-lite"/>
    </source>
</evidence>
<dbReference type="AlphaFoldDB" id="A0AAD8MR63"/>
<dbReference type="Pfam" id="PF04618">
    <property type="entry name" value="HD-ZIP_N"/>
    <property type="match status" value="1"/>
</dbReference>